<accession>A0ABN9YQ04</accession>
<evidence type="ECO:0000313" key="1">
    <source>
        <dbReference type="EMBL" id="CAK1228523.1"/>
    </source>
</evidence>
<evidence type="ECO:0000313" key="2">
    <source>
        <dbReference type="Proteomes" id="UP001314262"/>
    </source>
</evidence>
<name>A0ABN9YQ04_9LACO</name>
<reference evidence="1 2" key="1">
    <citation type="submission" date="2023-10" db="EMBL/GenBank/DDBJ databases">
        <authorList>
            <person name="Botero Cardona J."/>
        </authorList>
    </citation>
    <scope>NUCLEOTIDE SEQUENCE [LARGE SCALE GENOMIC DNA]</scope>
    <source>
        <strain evidence="1 2">R-53137</strain>
    </source>
</reference>
<dbReference type="EMBL" id="CAUZLT010000001">
    <property type="protein sequence ID" value="CAK1228523.1"/>
    <property type="molecule type" value="Genomic_DNA"/>
</dbReference>
<keyword evidence="2" id="KW-1185">Reference proteome</keyword>
<comment type="caution">
    <text evidence="1">The sequence shown here is derived from an EMBL/GenBank/DDBJ whole genome shotgun (WGS) entry which is preliminary data.</text>
</comment>
<protein>
    <submittedName>
        <fullName evidence="1">Uncharacterized protein</fullName>
    </submittedName>
</protein>
<dbReference type="Proteomes" id="UP001314262">
    <property type="component" value="Unassembled WGS sequence"/>
</dbReference>
<dbReference type="RefSeq" id="WP_338351826.1">
    <property type="nucleotide sequence ID" value="NZ_CAUZLQ010000002.1"/>
</dbReference>
<organism evidence="1 2">
    <name type="scientific">Fructobacillus tropaeoli</name>
    <dbReference type="NCBI Taxonomy" id="709323"/>
    <lineage>
        <taxon>Bacteria</taxon>
        <taxon>Bacillati</taxon>
        <taxon>Bacillota</taxon>
        <taxon>Bacilli</taxon>
        <taxon>Lactobacillales</taxon>
        <taxon>Lactobacillaceae</taxon>
        <taxon>Fructobacillus</taxon>
    </lineage>
</organism>
<gene>
    <name evidence="1" type="ORF">R53137_KAKDMLNK_00237</name>
</gene>
<proteinExistence type="predicted"/>
<sequence length="113" mass="12939">MVARSSKTTKKTEDVSLDVEEVKTLYKPKEREIEAFKIGTKQPDWFKDVVGNDIQTFLPPIKDPLNYDVEVNKDLVVILPSGQTFNAGSWIVKDVDGFHGYTDKDFKKLFEKV</sequence>